<dbReference type="InterPro" id="IPR036322">
    <property type="entry name" value="WD40_repeat_dom_sf"/>
</dbReference>
<feature type="repeat" description="WD" evidence="3">
    <location>
        <begin position="274"/>
        <end position="308"/>
    </location>
</feature>
<dbReference type="InterPro" id="IPR001680">
    <property type="entry name" value="WD40_rpt"/>
</dbReference>
<sequence>MKSVKKGGMYANIFITLKKNLHFIATSHNASDTDQTERKDISLTRPSSSIVISSHDPKRTIESSIKSISRRRRHQNRVDSWSASSTVSQDQNDKSTRTVQLVGIHNQLQLPNTNKPPHNKPYVKTKTKFKTSKRFHRIVLAQTLAVDTTDVYATAGLSVNGIDEEENAKRPLDAIWAISFSKDGKYMATGGQNCVINVWKVLRDLDRSDNMSIQDISPHQPSIKVFHDIPIRIYIGHKADVLDICWSKSNFLISGSMDKTVRLWHISQDVCLCVFRHLDIVTSVKFHPKDDRFFLSGSMDSRLRLWSIPEKRVAFWNEIQNGNMITAVGFTIDGKTACAGASTGDVFFFETQGLKFNTQILVKSAGQKHGKKVTGIEPMPNLPSSENRIIVTTNDSKIWMINIKDKSVMYKYKGLVNTTMQIRAKFSDDGRYIVSGSEDGRVYLWCTDQVTYFPFQHIYENYIKSPRLNDIESKILRIMQEERLPQYEPRGISGWLKKGGRKVSHKLRSLDESFHAHEHIVTSTAFAPTKTKQLLASAGGDIIFDNTPVYAFKEVDYGNTTQNRTDDSSASSSENHLPSSKSKRSSHLILDEAMPEERRRFNYPDSQIIVSADLHGSIKVWRMDSGIYDAETPSST</sequence>
<gene>
    <name evidence="5" type="ORF">BCV71DRAFT_13592</name>
</gene>
<feature type="repeat" description="WD" evidence="3">
    <location>
        <begin position="426"/>
        <end position="445"/>
    </location>
</feature>
<dbReference type="PANTHER" id="PTHR14221:SF0">
    <property type="entry name" value="WD REPEAT-CONTAINING PROTEIN 44"/>
    <property type="match status" value="1"/>
</dbReference>
<dbReference type="InterPro" id="IPR040324">
    <property type="entry name" value="WDR44/Dgr2"/>
</dbReference>
<organism evidence="5 6">
    <name type="scientific">Rhizopus microsporus</name>
    <dbReference type="NCBI Taxonomy" id="58291"/>
    <lineage>
        <taxon>Eukaryota</taxon>
        <taxon>Fungi</taxon>
        <taxon>Fungi incertae sedis</taxon>
        <taxon>Mucoromycota</taxon>
        <taxon>Mucoromycotina</taxon>
        <taxon>Mucoromycetes</taxon>
        <taxon>Mucorales</taxon>
        <taxon>Mucorineae</taxon>
        <taxon>Rhizopodaceae</taxon>
        <taxon>Rhizopus</taxon>
    </lineage>
</organism>
<name>A0A1X0SDA8_RHIZD</name>
<reference evidence="5 6" key="1">
    <citation type="journal article" date="2016" name="Proc. Natl. Acad. Sci. U.S.A.">
        <title>Lipid metabolic changes in an early divergent fungus govern the establishment of a mutualistic symbiosis with endobacteria.</title>
        <authorList>
            <person name="Lastovetsky O.A."/>
            <person name="Gaspar M.L."/>
            <person name="Mondo S.J."/>
            <person name="LaButti K.M."/>
            <person name="Sandor L."/>
            <person name="Grigoriev I.V."/>
            <person name="Henry S.A."/>
            <person name="Pawlowska T.E."/>
        </authorList>
    </citation>
    <scope>NUCLEOTIDE SEQUENCE [LARGE SCALE GENOMIC DNA]</scope>
    <source>
        <strain evidence="5 6">ATCC 11559</strain>
    </source>
</reference>
<dbReference type="Gene3D" id="2.130.10.10">
    <property type="entry name" value="YVTN repeat-like/Quinoprotein amine dehydrogenase"/>
    <property type="match status" value="1"/>
</dbReference>
<evidence type="ECO:0000256" key="2">
    <source>
        <dbReference type="ARBA" id="ARBA00022737"/>
    </source>
</evidence>
<dbReference type="SUPFAM" id="SSF50978">
    <property type="entry name" value="WD40 repeat-like"/>
    <property type="match status" value="1"/>
</dbReference>
<dbReference type="PROSITE" id="PS50082">
    <property type="entry name" value="WD_REPEATS_2"/>
    <property type="match status" value="4"/>
</dbReference>
<evidence type="ECO:0000256" key="3">
    <source>
        <dbReference type="PROSITE-ProRule" id="PRU00221"/>
    </source>
</evidence>
<proteinExistence type="predicted"/>
<dbReference type="InterPro" id="IPR020472">
    <property type="entry name" value="WD40_PAC1"/>
</dbReference>
<feature type="compositionally biased region" description="Polar residues" evidence="4">
    <location>
        <begin position="561"/>
        <end position="580"/>
    </location>
</feature>
<protein>
    <submittedName>
        <fullName evidence="5">WD40 repeat-like protein</fullName>
    </submittedName>
</protein>
<feature type="compositionally biased region" description="Polar residues" evidence="4">
    <location>
        <begin position="78"/>
        <end position="90"/>
    </location>
</feature>
<evidence type="ECO:0000256" key="4">
    <source>
        <dbReference type="SAM" id="MobiDB-lite"/>
    </source>
</evidence>
<dbReference type="SMART" id="SM00320">
    <property type="entry name" value="WD40"/>
    <property type="match status" value="5"/>
</dbReference>
<dbReference type="Pfam" id="PF00400">
    <property type="entry name" value="WD40"/>
    <property type="match status" value="4"/>
</dbReference>
<dbReference type="InterPro" id="IPR015943">
    <property type="entry name" value="WD40/YVTN_repeat-like_dom_sf"/>
</dbReference>
<keyword evidence="1 3" id="KW-0853">WD repeat</keyword>
<feature type="repeat" description="WD" evidence="3">
    <location>
        <begin position="173"/>
        <end position="201"/>
    </location>
</feature>
<accession>A0A1X0SDA8</accession>
<evidence type="ECO:0000313" key="5">
    <source>
        <dbReference type="EMBL" id="ORE22243.1"/>
    </source>
</evidence>
<feature type="region of interest" description="Disordered" evidence="4">
    <location>
        <begin position="561"/>
        <end position="588"/>
    </location>
</feature>
<keyword evidence="2" id="KW-0677">Repeat</keyword>
<dbReference type="Proteomes" id="UP000242381">
    <property type="component" value="Unassembled WGS sequence"/>
</dbReference>
<dbReference type="EMBL" id="KV921269">
    <property type="protein sequence ID" value="ORE22243.1"/>
    <property type="molecule type" value="Genomic_DNA"/>
</dbReference>
<dbReference type="PROSITE" id="PS50294">
    <property type="entry name" value="WD_REPEATS_REGION"/>
    <property type="match status" value="2"/>
</dbReference>
<feature type="repeat" description="WD" evidence="3">
    <location>
        <begin position="234"/>
        <end position="267"/>
    </location>
</feature>
<dbReference type="VEuPathDB" id="FungiDB:BCV72DRAFT_140735"/>
<feature type="region of interest" description="Disordered" evidence="4">
    <location>
        <begin position="67"/>
        <end position="95"/>
    </location>
</feature>
<dbReference type="AlphaFoldDB" id="A0A1X0SDA8"/>
<evidence type="ECO:0000256" key="1">
    <source>
        <dbReference type="ARBA" id="ARBA00022574"/>
    </source>
</evidence>
<evidence type="ECO:0000313" key="6">
    <source>
        <dbReference type="Proteomes" id="UP000242381"/>
    </source>
</evidence>
<dbReference type="OMA" id="FFYETQG"/>
<dbReference type="PRINTS" id="PR00320">
    <property type="entry name" value="GPROTEINBRPT"/>
</dbReference>
<dbReference type="PANTHER" id="PTHR14221">
    <property type="entry name" value="WD REPEAT DOMAIN 44"/>
    <property type="match status" value="1"/>
</dbReference>